<dbReference type="STRING" id="889378.Spiaf_2149"/>
<evidence type="ECO:0000256" key="4">
    <source>
        <dbReference type="ARBA" id="ARBA00022777"/>
    </source>
</evidence>
<feature type="region of interest" description="LID" evidence="5">
    <location>
        <begin position="121"/>
        <end position="158"/>
    </location>
</feature>
<feature type="binding site" evidence="5">
    <location>
        <position position="92"/>
    </location>
    <ligand>
        <name>AMP</name>
        <dbReference type="ChEBI" id="CHEBI:456215"/>
    </ligand>
</feature>
<feature type="binding site" evidence="5">
    <location>
        <position position="155"/>
    </location>
    <ligand>
        <name>AMP</name>
        <dbReference type="ChEBI" id="CHEBI:456215"/>
    </ligand>
</feature>
<dbReference type="PROSITE" id="PS00113">
    <property type="entry name" value="ADENYLATE_KINASE"/>
    <property type="match status" value="1"/>
</dbReference>
<evidence type="ECO:0000313" key="9">
    <source>
        <dbReference type="EMBL" id="AFG38189.1"/>
    </source>
</evidence>
<comment type="pathway">
    <text evidence="5">Purine metabolism; AMP biosynthesis via salvage pathway; AMP from ADP: step 1/1.</text>
</comment>
<dbReference type="GO" id="GO:0005737">
    <property type="term" value="C:cytoplasm"/>
    <property type="evidence" value="ECO:0007669"/>
    <property type="project" value="UniProtKB-SubCell"/>
</dbReference>
<keyword evidence="5" id="KW-0963">Cytoplasm</keyword>
<comment type="catalytic activity">
    <reaction evidence="5 7">
        <text>AMP + ATP = 2 ADP</text>
        <dbReference type="Rhea" id="RHEA:12973"/>
        <dbReference type="ChEBI" id="CHEBI:30616"/>
        <dbReference type="ChEBI" id="CHEBI:456215"/>
        <dbReference type="ChEBI" id="CHEBI:456216"/>
        <dbReference type="EC" id="2.7.4.3"/>
    </reaction>
</comment>
<dbReference type="GO" id="GO:0044209">
    <property type="term" value="P:AMP salvage"/>
    <property type="evidence" value="ECO:0007669"/>
    <property type="project" value="UniProtKB-UniRule"/>
</dbReference>
<dbReference type="KEGG" id="sfc:Spiaf_2149"/>
<keyword evidence="4 5" id="KW-0418">Kinase</keyword>
<dbReference type="CDD" id="cd01428">
    <property type="entry name" value="ADK"/>
    <property type="match status" value="1"/>
</dbReference>
<dbReference type="HOGENOM" id="CLU_032354_1_1_12"/>
<dbReference type="AlphaFoldDB" id="H9UKZ6"/>
<dbReference type="EMBL" id="CP003282">
    <property type="protein sequence ID" value="AFG38189.1"/>
    <property type="molecule type" value="Genomic_DNA"/>
</dbReference>
<comment type="subunit">
    <text evidence="5 7">Monomer.</text>
</comment>
<comment type="caution">
    <text evidence="5">Lacks conserved residue(s) required for the propagation of feature annotation.</text>
</comment>
<dbReference type="InterPro" id="IPR033690">
    <property type="entry name" value="Adenylat_kinase_CS"/>
</dbReference>
<dbReference type="PANTHER" id="PTHR23359">
    <property type="entry name" value="NUCLEOTIDE KINASE"/>
    <property type="match status" value="1"/>
</dbReference>
<evidence type="ECO:0000256" key="7">
    <source>
        <dbReference type="RuleBase" id="RU003331"/>
    </source>
</evidence>
<keyword evidence="1 5" id="KW-0808">Transferase</keyword>
<dbReference type="PRINTS" id="PR00094">
    <property type="entry name" value="ADENYLTKNASE"/>
</dbReference>
<protein>
    <recommendedName>
        <fullName evidence="5 7">Adenylate kinase</fullName>
        <shortName evidence="5">AK</shortName>
        <ecNumber evidence="5 7">2.7.4.3</ecNumber>
    </recommendedName>
    <alternativeName>
        <fullName evidence="5">ATP-AMP transphosphorylase</fullName>
    </alternativeName>
    <alternativeName>
        <fullName evidence="5">ATP:AMP phosphotransferase</fullName>
    </alternativeName>
    <alternativeName>
        <fullName evidence="5">Adenylate monophosphate kinase</fullName>
    </alternativeName>
</protein>
<feature type="binding site" evidence="5">
    <location>
        <begin position="85"/>
        <end position="88"/>
    </location>
    <ligand>
        <name>AMP</name>
        <dbReference type="ChEBI" id="CHEBI:456215"/>
    </ligand>
</feature>
<reference evidence="10" key="1">
    <citation type="journal article" date="2013" name="Stand. Genomic Sci.">
        <title>Complete genome sequence of the halophilic bacterium Spirochaeta africana type strain (Z-7692(T)) from the alkaline Lake Magadi in the East African Rift.</title>
        <authorList>
            <person name="Liolos K."/>
            <person name="Abt B."/>
            <person name="Scheuner C."/>
            <person name="Teshima H."/>
            <person name="Held B."/>
            <person name="Lapidus A."/>
            <person name="Nolan M."/>
            <person name="Lucas S."/>
            <person name="Deshpande S."/>
            <person name="Cheng J.F."/>
            <person name="Tapia R."/>
            <person name="Goodwin L.A."/>
            <person name="Pitluck S."/>
            <person name="Pagani I."/>
            <person name="Ivanova N."/>
            <person name="Mavromatis K."/>
            <person name="Mikhailova N."/>
            <person name="Huntemann M."/>
            <person name="Pati A."/>
            <person name="Chen A."/>
            <person name="Palaniappan K."/>
            <person name="Land M."/>
            <person name="Rohde M."/>
            <person name="Tindall B.J."/>
            <person name="Detter J.C."/>
            <person name="Goker M."/>
            <person name="Bristow J."/>
            <person name="Eisen J.A."/>
            <person name="Markowitz V."/>
            <person name="Hugenholtz P."/>
            <person name="Woyke T."/>
            <person name="Klenk H.P."/>
            <person name="Kyrpides N.C."/>
        </authorList>
    </citation>
    <scope>NUCLEOTIDE SEQUENCE</scope>
    <source>
        <strain evidence="10">ATCC 700263 / DSM 8902 / Z-7692</strain>
    </source>
</reference>
<dbReference type="RefSeq" id="WP_014456172.1">
    <property type="nucleotide sequence ID" value="NC_017098.1"/>
</dbReference>
<organism evidence="9 10">
    <name type="scientific">Spirochaeta africana (strain ATCC 700263 / DSM 8902 / Z-7692)</name>
    <dbReference type="NCBI Taxonomy" id="889378"/>
    <lineage>
        <taxon>Bacteria</taxon>
        <taxon>Pseudomonadati</taxon>
        <taxon>Spirochaetota</taxon>
        <taxon>Spirochaetia</taxon>
        <taxon>Spirochaetales</taxon>
        <taxon>Spirochaetaceae</taxon>
        <taxon>Spirochaeta</taxon>
    </lineage>
</organism>
<evidence type="ECO:0000256" key="2">
    <source>
        <dbReference type="ARBA" id="ARBA00022727"/>
    </source>
</evidence>
<name>H9UKZ6_SPIAZ</name>
<sequence>MKLVFLGPPGAGKGTMAGKLALEKDLVHISTGDIFRAAIRNETELGKKVKGILASGDLVPDELTIALVQERLEQKDTANGYILDGFPRTITQADALSEFANLNGVINFAISDTEVVRRLSGRRVAPASGRIYHIEFDPPKTAGKDDETGEELIIRDDDKEDAIKHRLEVYRSQTQPLIDYYRSRDQLHDLNASPAPDAVYTALLQLLDSL</sequence>
<dbReference type="Pfam" id="PF05191">
    <property type="entry name" value="ADK_lid"/>
    <property type="match status" value="1"/>
</dbReference>
<evidence type="ECO:0000256" key="1">
    <source>
        <dbReference type="ARBA" id="ARBA00022679"/>
    </source>
</evidence>
<dbReference type="Pfam" id="PF00406">
    <property type="entry name" value="ADK"/>
    <property type="match status" value="1"/>
</dbReference>
<feature type="binding site" evidence="5">
    <location>
        <position position="194"/>
    </location>
    <ligand>
        <name>ATP</name>
        <dbReference type="ChEBI" id="CHEBI:30616"/>
    </ligand>
</feature>
<dbReference type="SUPFAM" id="SSF52540">
    <property type="entry name" value="P-loop containing nucleoside triphosphate hydrolases"/>
    <property type="match status" value="1"/>
</dbReference>
<dbReference type="NCBIfam" id="NF001381">
    <property type="entry name" value="PRK00279.1-3"/>
    <property type="match status" value="1"/>
</dbReference>
<dbReference type="FunFam" id="3.40.50.300:FF:000106">
    <property type="entry name" value="Adenylate kinase mitochondrial"/>
    <property type="match status" value="1"/>
</dbReference>
<dbReference type="EC" id="2.7.4.3" evidence="5 7"/>
<keyword evidence="3 5" id="KW-0547">Nucleotide-binding</keyword>
<comment type="similarity">
    <text evidence="5 6">Belongs to the adenylate kinase family.</text>
</comment>
<evidence type="ECO:0000313" key="10">
    <source>
        <dbReference type="Proteomes" id="UP000007383"/>
    </source>
</evidence>
<keyword evidence="2 5" id="KW-0545">Nucleotide biosynthesis</keyword>
<feature type="binding site" evidence="5">
    <location>
        <position position="166"/>
    </location>
    <ligand>
        <name>AMP</name>
        <dbReference type="ChEBI" id="CHEBI:456215"/>
    </ligand>
</feature>
<keyword evidence="10" id="KW-1185">Reference proteome</keyword>
<proteinExistence type="inferred from homology"/>
<feature type="domain" description="Adenylate kinase active site lid" evidence="8">
    <location>
        <begin position="122"/>
        <end position="157"/>
    </location>
</feature>
<dbReference type="UniPathway" id="UPA00588">
    <property type="reaction ID" value="UER00649"/>
</dbReference>
<dbReference type="NCBIfam" id="NF011100">
    <property type="entry name" value="PRK14527.1"/>
    <property type="match status" value="1"/>
</dbReference>
<keyword evidence="5 7" id="KW-0067">ATP-binding</keyword>
<dbReference type="InterPro" id="IPR000850">
    <property type="entry name" value="Adenylat/UMP-CMP_kin"/>
</dbReference>
<evidence type="ECO:0000256" key="5">
    <source>
        <dbReference type="HAMAP-Rule" id="MF_00235"/>
    </source>
</evidence>
<dbReference type="InterPro" id="IPR027417">
    <property type="entry name" value="P-loop_NTPase"/>
</dbReference>
<gene>
    <name evidence="5" type="primary">adk</name>
    <name evidence="9" type="ordered locus">Spiaf_2149</name>
</gene>
<feature type="binding site" evidence="5">
    <location>
        <position position="36"/>
    </location>
    <ligand>
        <name>AMP</name>
        <dbReference type="ChEBI" id="CHEBI:456215"/>
    </ligand>
</feature>
<comment type="domain">
    <text evidence="5">Consists of three domains, a large central CORE domain and two small peripheral domains, NMPbind and LID, which undergo movements during catalysis. The LID domain closes over the site of phosphoryl transfer upon ATP binding. Assembling and dissambling the active center during each catalytic cycle provides an effective means to prevent ATP hydrolysis.</text>
</comment>
<evidence type="ECO:0000256" key="6">
    <source>
        <dbReference type="RuleBase" id="RU003330"/>
    </source>
</evidence>
<feature type="binding site" evidence="5">
    <location>
        <begin position="57"/>
        <end position="59"/>
    </location>
    <ligand>
        <name>AMP</name>
        <dbReference type="ChEBI" id="CHEBI:456215"/>
    </ligand>
</feature>
<evidence type="ECO:0000259" key="8">
    <source>
        <dbReference type="Pfam" id="PF05191"/>
    </source>
</evidence>
<feature type="binding site" evidence="5">
    <location>
        <position position="122"/>
    </location>
    <ligand>
        <name>ATP</name>
        <dbReference type="ChEBI" id="CHEBI:30616"/>
    </ligand>
</feature>
<dbReference type="InterPro" id="IPR007862">
    <property type="entry name" value="Adenylate_kinase_lid-dom"/>
</dbReference>
<dbReference type="Gene3D" id="3.40.50.300">
    <property type="entry name" value="P-loop containing nucleotide triphosphate hydrolases"/>
    <property type="match status" value="1"/>
</dbReference>
<dbReference type="NCBIfam" id="NF001380">
    <property type="entry name" value="PRK00279.1-2"/>
    <property type="match status" value="1"/>
</dbReference>
<dbReference type="eggNOG" id="COG0563">
    <property type="taxonomic scope" value="Bacteria"/>
</dbReference>
<dbReference type="HAMAP" id="MF_00235">
    <property type="entry name" value="Adenylate_kinase_Adk"/>
    <property type="match status" value="1"/>
</dbReference>
<comment type="subcellular location">
    <subcellularLocation>
        <location evidence="5 7">Cytoplasm</location>
    </subcellularLocation>
</comment>
<dbReference type="OrthoDB" id="9805030at2"/>
<feature type="binding site" evidence="5">
    <location>
        <begin position="10"/>
        <end position="15"/>
    </location>
    <ligand>
        <name>ATP</name>
        <dbReference type="ChEBI" id="CHEBI:30616"/>
    </ligand>
</feature>
<evidence type="ECO:0000256" key="3">
    <source>
        <dbReference type="ARBA" id="ARBA00022741"/>
    </source>
</evidence>
<dbReference type="Proteomes" id="UP000007383">
    <property type="component" value="Chromosome"/>
</dbReference>
<feature type="region of interest" description="NMP" evidence="5">
    <location>
        <begin position="30"/>
        <end position="59"/>
    </location>
</feature>
<dbReference type="GO" id="GO:0004017">
    <property type="term" value="F:AMP kinase activity"/>
    <property type="evidence" value="ECO:0007669"/>
    <property type="project" value="UniProtKB-UniRule"/>
</dbReference>
<feature type="binding site" evidence="5">
    <location>
        <begin position="131"/>
        <end position="132"/>
    </location>
    <ligand>
        <name>ATP</name>
        <dbReference type="ChEBI" id="CHEBI:30616"/>
    </ligand>
</feature>
<dbReference type="PATRIC" id="fig|889378.3.peg.2128"/>
<dbReference type="NCBIfam" id="TIGR01351">
    <property type="entry name" value="adk"/>
    <property type="match status" value="1"/>
</dbReference>
<feature type="binding site" evidence="5">
    <location>
        <position position="31"/>
    </location>
    <ligand>
        <name>AMP</name>
        <dbReference type="ChEBI" id="CHEBI:456215"/>
    </ligand>
</feature>
<comment type="function">
    <text evidence="5">Catalyzes the reversible transfer of the terminal phosphate group between ATP and AMP. Plays an important role in cellular energy homeostasis and in adenine nucleotide metabolism.</text>
</comment>
<accession>H9UKZ6</accession>
<dbReference type="InterPro" id="IPR006259">
    <property type="entry name" value="Adenyl_kin_sub"/>
</dbReference>
<dbReference type="GO" id="GO:0005524">
    <property type="term" value="F:ATP binding"/>
    <property type="evidence" value="ECO:0007669"/>
    <property type="project" value="UniProtKB-UniRule"/>
</dbReference>